<dbReference type="STRING" id="516051.VC82_2926"/>
<dbReference type="EMBL" id="CP011071">
    <property type="protein sequence ID" value="AKA36471.1"/>
    <property type="molecule type" value="Genomic_DNA"/>
</dbReference>
<dbReference type="InterPro" id="IPR029000">
    <property type="entry name" value="Cyclophilin-like_dom_sf"/>
</dbReference>
<keyword evidence="2 5" id="KW-0378">Hydrolase</keyword>
<feature type="domain" description="Carboxyltransferase" evidence="4">
    <location>
        <begin position="23"/>
        <end position="279"/>
    </location>
</feature>
<dbReference type="HOGENOM" id="CLU_028967_0_3_10"/>
<dbReference type="KEGG" id="mlt:VC82_2926"/>
<evidence type="ECO:0000313" key="6">
    <source>
        <dbReference type="Proteomes" id="UP000032726"/>
    </source>
</evidence>
<accession>A0A0D5YX37</accession>
<dbReference type="InterPro" id="IPR052708">
    <property type="entry name" value="PxpC"/>
</dbReference>
<dbReference type="PATRIC" id="fig|516051.4.peg.2997"/>
<reference evidence="5 6" key="1">
    <citation type="submission" date="2015-03" db="EMBL/GenBank/DDBJ databases">
        <title>Complete genome sequence of Muricauda lutaonensis CC-HSB-11T, isolated from a coastal hot spring.</title>
        <authorList>
            <person name="Kim K.M."/>
        </authorList>
    </citation>
    <scope>NUCLEOTIDE SEQUENCE [LARGE SCALE GENOMIC DNA]</scope>
    <source>
        <strain evidence="5 6">CC-HSB-11</strain>
    </source>
</reference>
<dbReference type="PANTHER" id="PTHR43309:SF5">
    <property type="entry name" value="5-OXOPROLINASE SUBUNIT C"/>
    <property type="match status" value="1"/>
</dbReference>
<dbReference type="Proteomes" id="UP000032726">
    <property type="component" value="Chromosome"/>
</dbReference>
<dbReference type="AlphaFoldDB" id="A0A0D5YX37"/>
<dbReference type="Gene3D" id="2.40.100.10">
    <property type="entry name" value="Cyclophilin-like"/>
    <property type="match status" value="1"/>
</dbReference>
<protein>
    <submittedName>
        <fullName evidence="5">Allophanate hydrolase</fullName>
    </submittedName>
</protein>
<evidence type="ECO:0000313" key="5">
    <source>
        <dbReference type="EMBL" id="AKA36471.1"/>
    </source>
</evidence>
<evidence type="ECO:0000259" key="4">
    <source>
        <dbReference type="SMART" id="SM00797"/>
    </source>
</evidence>
<keyword evidence="1" id="KW-0547">Nucleotide-binding</keyword>
<evidence type="ECO:0000256" key="2">
    <source>
        <dbReference type="ARBA" id="ARBA00022801"/>
    </source>
</evidence>
<dbReference type="SMART" id="SM00797">
    <property type="entry name" value="AHS2"/>
    <property type="match status" value="1"/>
</dbReference>
<dbReference type="GO" id="GO:0005524">
    <property type="term" value="F:ATP binding"/>
    <property type="evidence" value="ECO:0007669"/>
    <property type="project" value="UniProtKB-KW"/>
</dbReference>
<dbReference type="Pfam" id="PF02626">
    <property type="entry name" value="CT_A_B"/>
    <property type="match status" value="1"/>
</dbReference>
<dbReference type="InterPro" id="IPR003778">
    <property type="entry name" value="CT_A_B"/>
</dbReference>
<dbReference type="OrthoDB" id="9782422at2"/>
<sequence>MVKVLDAGFFTTIQDSGRFGFRNKGVPVAGTMDDVSAERANNLLENKSSDALLEITMKGPKLAFEKPSYICLSGAILSASLNEEPIVNHQIVKVEEGDVLSFGKLDRGLRLYLGIKGGFKTEKVLGSRSFYYPITEKSCLAEHDQVPYEEVIAFQPKISEAKFDNYLTDEVLEIQKGPEFGLLSGDDLGQLLSKPFTVAKENNRMAYQLNEKISGHAFTMLTSATLPGTVQLTPSGKLIILMKDGQTTGGYPRILQLTKRSIAVLAQKRFGDQVQFRLV</sequence>
<evidence type="ECO:0000256" key="3">
    <source>
        <dbReference type="ARBA" id="ARBA00022840"/>
    </source>
</evidence>
<evidence type="ECO:0000256" key="1">
    <source>
        <dbReference type="ARBA" id="ARBA00022741"/>
    </source>
</evidence>
<dbReference type="RefSeq" id="WP_045802998.1">
    <property type="nucleotide sequence ID" value="NZ_CP011071.1"/>
</dbReference>
<organism evidence="5 6">
    <name type="scientific">Flagellimonas lutaonensis</name>
    <dbReference type="NCBI Taxonomy" id="516051"/>
    <lineage>
        <taxon>Bacteria</taxon>
        <taxon>Pseudomonadati</taxon>
        <taxon>Bacteroidota</taxon>
        <taxon>Flavobacteriia</taxon>
        <taxon>Flavobacteriales</taxon>
        <taxon>Flavobacteriaceae</taxon>
        <taxon>Flagellimonas</taxon>
    </lineage>
</organism>
<name>A0A0D5YX37_9FLAO</name>
<proteinExistence type="predicted"/>
<keyword evidence="6" id="KW-1185">Reference proteome</keyword>
<gene>
    <name evidence="5" type="ORF">VC82_2926</name>
</gene>
<dbReference type="PANTHER" id="PTHR43309">
    <property type="entry name" value="5-OXOPROLINASE SUBUNIT C"/>
    <property type="match status" value="1"/>
</dbReference>
<dbReference type="GO" id="GO:0016787">
    <property type="term" value="F:hydrolase activity"/>
    <property type="evidence" value="ECO:0007669"/>
    <property type="project" value="UniProtKB-KW"/>
</dbReference>
<keyword evidence="3" id="KW-0067">ATP-binding</keyword>